<dbReference type="PANTHER" id="PTHR44688">
    <property type="entry name" value="DNA-BINDING TRANSCRIPTIONAL ACTIVATOR DEVR_DOSR"/>
    <property type="match status" value="1"/>
</dbReference>
<feature type="transmembrane region" description="Helical" evidence="4">
    <location>
        <begin position="26"/>
        <end position="44"/>
    </location>
</feature>
<feature type="transmembrane region" description="Helical" evidence="4">
    <location>
        <begin position="219"/>
        <end position="242"/>
    </location>
</feature>
<feature type="transmembrane region" description="Helical" evidence="4">
    <location>
        <begin position="274"/>
        <end position="293"/>
    </location>
</feature>
<accession>A0A4S4G332</accession>
<dbReference type="SUPFAM" id="SSF46894">
    <property type="entry name" value="C-terminal effector domain of the bipartite response regulators"/>
    <property type="match status" value="1"/>
</dbReference>
<organism evidence="6 7">
    <name type="scientific">Adlercreutzia caecimuris</name>
    <dbReference type="NCBI Taxonomy" id="671266"/>
    <lineage>
        <taxon>Bacteria</taxon>
        <taxon>Bacillati</taxon>
        <taxon>Actinomycetota</taxon>
        <taxon>Coriobacteriia</taxon>
        <taxon>Eggerthellales</taxon>
        <taxon>Eggerthellaceae</taxon>
        <taxon>Adlercreutzia</taxon>
    </lineage>
</organism>
<feature type="domain" description="HTH luxR-type" evidence="5">
    <location>
        <begin position="471"/>
        <end position="535"/>
    </location>
</feature>
<dbReference type="Gene3D" id="1.10.10.10">
    <property type="entry name" value="Winged helix-like DNA-binding domain superfamily/Winged helix DNA-binding domain"/>
    <property type="match status" value="1"/>
</dbReference>
<dbReference type="AlphaFoldDB" id="A0A4S4G332"/>
<dbReference type="GO" id="GO:0003677">
    <property type="term" value="F:DNA binding"/>
    <property type="evidence" value="ECO:0007669"/>
    <property type="project" value="UniProtKB-KW"/>
</dbReference>
<reference evidence="6 7" key="1">
    <citation type="submission" date="2019-04" db="EMBL/GenBank/DDBJ databases">
        <title>Microbes associate with the intestines of laboratory mice.</title>
        <authorList>
            <person name="Navarre W."/>
            <person name="Wong E."/>
            <person name="Huang K.C."/>
            <person name="Tropini C."/>
            <person name="Ng K."/>
            <person name="Yu B."/>
        </authorList>
    </citation>
    <scope>NUCLEOTIDE SEQUENCE [LARGE SCALE GENOMIC DNA]</scope>
    <source>
        <strain evidence="6 7">NM80_B27</strain>
    </source>
</reference>
<evidence type="ECO:0000256" key="3">
    <source>
        <dbReference type="ARBA" id="ARBA00023163"/>
    </source>
</evidence>
<keyword evidence="2" id="KW-0238">DNA-binding</keyword>
<dbReference type="Proteomes" id="UP000308978">
    <property type="component" value="Unassembled WGS sequence"/>
</dbReference>
<dbReference type="PROSITE" id="PS50043">
    <property type="entry name" value="HTH_LUXR_2"/>
    <property type="match status" value="1"/>
</dbReference>
<name>A0A4S4G332_9ACTN</name>
<keyword evidence="4" id="KW-1133">Transmembrane helix</keyword>
<sequence>MANVEKDRAAAGAFTRLAELRPRHGALCAFATTLLSCMPVIVVLGGVPRYAALGDSFLLCLLLAAVASGAFLCARALRGAPRDGNRLARGAVVAYLAAALAFIVLLVAPDPWPLGAAGAGLVAGGALPAVLCAWARAVAAPMDRSLALCALVGGGAALAGWILALLPLLLLLPAFCVLVVAGTVPLLLIESEDSPDEADAPQAAPVACGKGALGRLLSVTWLPLLGLAAYVFMTGLVAHGAFGTMPATYLGSLPEAALVLLVCARWGRRPLLPWCYRVLVPLLAAVFVVLGAFPAGTFPQEASVTVLYGFYLVLAMIGCALFLAVTHSREVAPELTCSFATAVTAAAALLAQVLSAAMPGSDFSSWLPVVTGLFVAVLLLFLGRTAWDGLVTPQGGALGAEGAAGGEGVSAGCAPASAADGARVPARVADGVPAPKAVGAAGFEAVAAASPATPTAPEPSLRDTLEARCAEVSAARSLSPREAEVLVYLARGFTPAYIAKSLVLSISTVRTHVRNIYRKLNVNKREELLHLIDEG</sequence>
<dbReference type="EMBL" id="SSTJ01000003">
    <property type="protein sequence ID" value="THG37979.1"/>
    <property type="molecule type" value="Genomic_DNA"/>
</dbReference>
<dbReference type="SMART" id="SM00421">
    <property type="entry name" value="HTH_LUXR"/>
    <property type="match status" value="1"/>
</dbReference>
<feature type="transmembrane region" description="Helical" evidence="4">
    <location>
        <begin position="337"/>
        <end position="357"/>
    </location>
</feature>
<dbReference type="CDD" id="cd06170">
    <property type="entry name" value="LuxR_C_like"/>
    <property type="match status" value="1"/>
</dbReference>
<evidence type="ECO:0000256" key="1">
    <source>
        <dbReference type="ARBA" id="ARBA00023015"/>
    </source>
</evidence>
<evidence type="ECO:0000256" key="2">
    <source>
        <dbReference type="ARBA" id="ARBA00023125"/>
    </source>
</evidence>
<evidence type="ECO:0000259" key="5">
    <source>
        <dbReference type="PROSITE" id="PS50043"/>
    </source>
</evidence>
<comment type="caution">
    <text evidence="6">The sequence shown here is derived from an EMBL/GenBank/DDBJ whole genome shotgun (WGS) entry which is preliminary data.</text>
</comment>
<feature type="transmembrane region" description="Helical" evidence="4">
    <location>
        <begin position="56"/>
        <end position="77"/>
    </location>
</feature>
<dbReference type="RefSeq" id="WP_136433461.1">
    <property type="nucleotide sequence ID" value="NZ_SSTJ01000003.1"/>
</dbReference>
<dbReference type="InterPro" id="IPR000792">
    <property type="entry name" value="Tscrpt_reg_LuxR_C"/>
</dbReference>
<dbReference type="GO" id="GO:0006355">
    <property type="term" value="P:regulation of DNA-templated transcription"/>
    <property type="evidence" value="ECO:0007669"/>
    <property type="project" value="InterPro"/>
</dbReference>
<keyword evidence="4" id="KW-0812">Transmembrane</keyword>
<feature type="transmembrane region" description="Helical" evidence="4">
    <location>
        <begin position="363"/>
        <end position="382"/>
    </location>
</feature>
<feature type="transmembrane region" description="Helical" evidence="4">
    <location>
        <begin position="248"/>
        <end position="267"/>
    </location>
</feature>
<feature type="transmembrane region" description="Helical" evidence="4">
    <location>
        <begin position="305"/>
        <end position="325"/>
    </location>
</feature>
<dbReference type="PANTHER" id="PTHR44688:SF16">
    <property type="entry name" value="DNA-BINDING TRANSCRIPTIONAL ACTIVATOR DEVR_DOSR"/>
    <property type="match status" value="1"/>
</dbReference>
<dbReference type="PRINTS" id="PR00038">
    <property type="entry name" value="HTHLUXR"/>
</dbReference>
<feature type="transmembrane region" description="Helical" evidence="4">
    <location>
        <begin position="170"/>
        <end position="189"/>
    </location>
</feature>
<evidence type="ECO:0000313" key="6">
    <source>
        <dbReference type="EMBL" id="THG37979.1"/>
    </source>
</evidence>
<feature type="transmembrane region" description="Helical" evidence="4">
    <location>
        <begin position="89"/>
        <end position="108"/>
    </location>
</feature>
<evidence type="ECO:0000256" key="4">
    <source>
        <dbReference type="SAM" id="Phobius"/>
    </source>
</evidence>
<protein>
    <submittedName>
        <fullName evidence="6">Helix-turn-helix transcriptional regulator</fullName>
    </submittedName>
</protein>
<feature type="transmembrane region" description="Helical" evidence="4">
    <location>
        <begin position="114"/>
        <end position="134"/>
    </location>
</feature>
<dbReference type="InterPro" id="IPR016032">
    <property type="entry name" value="Sig_transdc_resp-reg_C-effctor"/>
</dbReference>
<feature type="transmembrane region" description="Helical" evidence="4">
    <location>
        <begin position="146"/>
        <end position="164"/>
    </location>
</feature>
<proteinExistence type="predicted"/>
<evidence type="ECO:0000313" key="7">
    <source>
        <dbReference type="Proteomes" id="UP000308978"/>
    </source>
</evidence>
<keyword evidence="3" id="KW-0804">Transcription</keyword>
<gene>
    <name evidence="6" type="ORF">E5986_03720</name>
</gene>
<keyword evidence="4" id="KW-0472">Membrane</keyword>
<keyword evidence="1" id="KW-0805">Transcription regulation</keyword>
<dbReference type="Pfam" id="PF00196">
    <property type="entry name" value="GerE"/>
    <property type="match status" value="1"/>
</dbReference>
<dbReference type="InterPro" id="IPR036388">
    <property type="entry name" value="WH-like_DNA-bd_sf"/>
</dbReference>